<dbReference type="Proteomes" id="UP000636960">
    <property type="component" value="Unassembled WGS sequence"/>
</dbReference>
<organism evidence="1 2">
    <name type="scientific">Paractinoplanes rishiriensis</name>
    <dbReference type="NCBI Taxonomy" id="1050105"/>
    <lineage>
        <taxon>Bacteria</taxon>
        <taxon>Bacillati</taxon>
        <taxon>Actinomycetota</taxon>
        <taxon>Actinomycetes</taxon>
        <taxon>Micromonosporales</taxon>
        <taxon>Micromonosporaceae</taxon>
        <taxon>Paractinoplanes</taxon>
    </lineage>
</organism>
<gene>
    <name evidence="1" type="ORF">Ari01nite_47070</name>
</gene>
<protein>
    <recommendedName>
        <fullName evidence="3">Deazaflavin-dependent oxidoreductase (Nitroreductase family)</fullName>
    </recommendedName>
</protein>
<evidence type="ECO:0008006" key="3">
    <source>
        <dbReference type="Google" id="ProtNLM"/>
    </source>
</evidence>
<name>A0A919K1N7_9ACTN</name>
<dbReference type="Gene3D" id="2.30.110.10">
    <property type="entry name" value="Electron Transport, Fmn-binding Protein, Chain A"/>
    <property type="match status" value="1"/>
</dbReference>
<keyword evidence="2" id="KW-1185">Reference proteome</keyword>
<dbReference type="EMBL" id="BOMV01000055">
    <property type="protein sequence ID" value="GIE97242.1"/>
    <property type="molecule type" value="Genomic_DNA"/>
</dbReference>
<proteinExistence type="predicted"/>
<comment type="caution">
    <text evidence="1">The sequence shown here is derived from an EMBL/GenBank/DDBJ whole genome shotgun (WGS) entry which is preliminary data.</text>
</comment>
<evidence type="ECO:0000313" key="1">
    <source>
        <dbReference type="EMBL" id="GIE97242.1"/>
    </source>
</evidence>
<dbReference type="InterPro" id="IPR012349">
    <property type="entry name" value="Split_barrel_FMN-bd"/>
</dbReference>
<evidence type="ECO:0000313" key="2">
    <source>
        <dbReference type="Proteomes" id="UP000636960"/>
    </source>
</evidence>
<accession>A0A919K1N7</accession>
<dbReference type="AlphaFoldDB" id="A0A919K1N7"/>
<reference evidence="1" key="1">
    <citation type="submission" date="2021-01" db="EMBL/GenBank/DDBJ databases">
        <title>Whole genome shotgun sequence of Actinoplanes rishiriensis NBRC 108556.</title>
        <authorList>
            <person name="Komaki H."/>
            <person name="Tamura T."/>
        </authorList>
    </citation>
    <scope>NUCLEOTIDE SEQUENCE</scope>
    <source>
        <strain evidence="1">NBRC 108556</strain>
    </source>
</reference>
<sequence length="147" mass="16500">MQTLAYQGAVNRVVRALLRTPLLSRAVGRHLITVYAVGRKSGRRYPVPVAYLEHEGGLLFGTPFSWARNLRSGEPVEVRYRGTRRVADVQVFTTEPEVVEAYAVIARNNHNFAGFNKISIEPDGTPNPDDLHEAWVDGARAFRLTLR</sequence>